<evidence type="ECO:0000256" key="4">
    <source>
        <dbReference type="ARBA" id="ARBA00023187"/>
    </source>
</evidence>
<keyword evidence="3" id="KW-0747">Spliceosome</keyword>
<dbReference type="Pfam" id="PF05700">
    <property type="entry name" value="BCAS2"/>
    <property type="match status" value="1"/>
</dbReference>
<reference evidence="6 7" key="1">
    <citation type="submission" date="2020-05" db="EMBL/GenBank/DDBJ databases">
        <authorList>
            <person name="Casaregola S."/>
            <person name="Devillers H."/>
            <person name="Grondin C."/>
        </authorList>
    </citation>
    <scope>NUCLEOTIDE SEQUENCE [LARGE SCALE GENOMIC DNA]</scope>
    <source>
        <strain evidence="6 7">CLIB 1767</strain>
    </source>
</reference>
<gene>
    <name evidence="6" type="ORF">KABA2_01S05346</name>
</gene>
<dbReference type="GO" id="GO:0008380">
    <property type="term" value="P:RNA splicing"/>
    <property type="evidence" value="ECO:0007669"/>
    <property type="project" value="UniProtKB-KW"/>
</dbReference>
<proteinExistence type="predicted"/>
<dbReference type="OrthoDB" id="4059443at2759"/>
<evidence type="ECO:0000313" key="6">
    <source>
        <dbReference type="EMBL" id="CAB4252072.1"/>
    </source>
</evidence>
<sequence length="213" mass="25044">MDYLPFIDYKIPSDEYKNEAERLIREAMQKQDITHLHPYAQKSVKMGKIANHVIPDSIFQEYIQKHTAGDKPKGQKRSLESIYLNDENFLQEFNSKHPHVDPSRYSLEDISTEDNETSIKNKLAVIDSYLAHQIITLRDLIPQTSVNQWAINNDFMRTSTQIIDNLVSQQKKQLEDLDKYREKAQINQVASYDKLNYDINERILDIIEDQFPK</sequence>
<name>A0A8H2VB96_9SACH</name>
<evidence type="ECO:0000256" key="3">
    <source>
        <dbReference type="ARBA" id="ARBA00022728"/>
    </source>
</evidence>
<comment type="caution">
    <text evidence="6">The sequence shown here is derived from an EMBL/GenBank/DDBJ whole genome shotgun (WGS) entry which is preliminary data.</text>
</comment>
<evidence type="ECO:0000313" key="7">
    <source>
        <dbReference type="Proteomes" id="UP000644660"/>
    </source>
</evidence>
<evidence type="ECO:0000256" key="5">
    <source>
        <dbReference type="ARBA" id="ARBA00023242"/>
    </source>
</evidence>
<dbReference type="EMBL" id="CAEFZW010000001">
    <property type="protein sequence ID" value="CAB4252072.1"/>
    <property type="molecule type" value="Genomic_DNA"/>
</dbReference>
<dbReference type="RefSeq" id="XP_041404111.1">
    <property type="nucleotide sequence ID" value="XM_041548177.1"/>
</dbReference>
<organism evidence="6 7">
    <name type="scientific">Maudiozyma barnettii</name>
    <dbReference type="NCBI Taxonomy" id="61262"/>
    <lineage>
        <taxon>Eukaryota</taxon>
        <taxon>Fungi</taxon>
        <taxon>Dikarya</taxon>
        <taxon>Ascomycota</taxon>
        <taxon>Saccharomycotina</taxon>
        <taxon>Saccharomycetes</taxon>
        <taxon>Saccharomycetales</taxon>
        <taxon>Saccharomycetaceae</taxon>
        <taxon>Maudiozyma</taxon>
    </lineage>
</organism>
<keyword evidence="4" id="KW-0508">mRNA splicing</keyword>
<dbReference type="GeneID" id="64855191"/>
<accession>A0A8H2VB96</accession>
<keyword evidence="7" id="KW-1185">Reference proteome</keyword>
<dbReference type="GO" id="GO:0005681">
    <property type="term" value="C:spliceosomal complex"/>
    <property type="evidence" value="ECO:0007669"/>
    <property type="project" value="UniProtKB-KW"/>
</dbReference>
<dbReference type="AlphaFoldDB" id="A0A8H2VB96"/>
<evidence type="ECO:0000256" key="2">
    <source>
        <dbReference type="ARBA" id="ARBA00022664"/>
    </source>
</evidence>
<keyword evidence="2" id="KW-0507">mRNA processing</keyword>
<evidence type="ECO:0000256" key="1">
    <source>
        <dbReference type="ARBA" id="ARBA00004123"/>
    </source>
</evidence>
<protein>
    <submittedName>
        <fullName evidence="6">Similar to Saccharomyces cerevisiae YPR101W SNT309 Member of the NineTeen Complex (NTC) that contains Prp19p and stabilizes U6 snRNA in catalytic forms of the spliceosome containing U2</fullName>
    </submittedName>
</protein>
<comment type="subcellular location">
    <subcellularLocation>
        <location evidence="1">Nucleus</location>
    </subcellularLocation>
</comment>
<dbReference type="InterPro" id="IPR008409">
    <property type="entry name" value="SPF27"/>
</dbReference>
<dbReference type="Proteomes" id="UP000644660">
    <property type="component" value="Unassembled WGS sequence"/>
</dbReference>
<keyword evidence="5" id="KW-0539">Nucleus</keyword>
<dbReference type="GO" id="GO:0006397">
    <property type="term" value="P:mRNA processing"/>
    <property type="evidence" value="ECO:0007669"/>
    <property type="project" value="UniProtKB-KW"/>
</dbReference>